<evidence type="ECO:0008006" key="4">
    <source>
        <dbReference type="Google" id="ProtNLM"/>
    </source>
</evidence>
<accession>D4LE87</accession>
<dbReference type="KEGG" id="rch:RUM_18870"/>
<evidence type="ECO:0000313" key="2">
    <source>
        <dbReference type="EMBL" id="CBL17932.1"/>
    </source>
</evidence>
<sequence length="1054" mass="114602">MEKNKRSTLRKKIVGILCIAAMTASLATGMAMSVMAVPEQAATPEIVTEAVSLPQYASTSVMDEANAIQITLGADLIENNRISLNLDQDGATYVISGSNYINDAYVDTTITVPGRTTVHVIFDGVDIKNDDGEIGCGGSYGTVDLLDIRGTMNVYTKADSTLAFRTCSFTGAMNFNSYGEQSGKLTLTNVDGEAISFNEDINGPLFNMFGGNVAFDVGSHNNLPFYTKYNMSGGTLYLKAFYLPTNFVLTGGTLINDVMFDWGGPARNAAGQELHNYTVTLPDITAPTAITQMGGSAWSGLYTDETGEVTLWTPETFTTNDEVYYFYTADTCYKLFMENSEIVVEKLDAAVHTVTFNMPDGSTRLIQIYDGGNVELPAVPEGCTVAYSTEDGEFDGQNITKDYTVNVQQFCPIVIDGVVQEPVLYGTVFTLPDGQGYADQNGKVYTERLVIQEPMTLYTVKAAVKENESYVAIENQEDIRAYNALLDKGVSANALLLNDVTMPSDLIIGNGNNAYTATFDGNGYIMTVAYTDESANAAAPFGVLGSSGVIRNLHVDGEVIAVTNAGGIALSANNNARIENCTSSVNVKLLGNSTQSGSSIIAVQAGGFVGGSDTGVYFTNCLFDGTVTHASVENSLAYLAGFSGYATNGSNFTNCLMLGTVQGNEGDETSAFYGRGRTSTLEAYYDSSLTFTREQGNGLTEEQLSGGEAAYRLGEAWGQVLGQESRPRVGGSRVYQINVYADCKADTVPTTAYSNTNADIRPAHQYQDDKCSVCGNFEDGIGAQLLGNSLTIDNSAIRLNVYMGLDESVQNPEETYMQFTTPDGKVEKQYLRDATLNTDGSYTFYCMVPAQYIHEKYTVQIFAAKGEGKIYHCSVEEYLNTILENKDNNAEYAAAADLVQALSNYGTYAKAYFDPDADPIPMTEEMEQLSIPDCRPNTLNDLPEGISYYGFSLVLNSQVTMRHYFVVEDPALAEQYNMKLRSGKYYMIEVDYSMSELRTDKLIRVGDWSITCMPLSYVQAACEQSKDEKLIALVKSLYLYDNEVYTYNLNKGGE</sequence>
<dbReference type="PATRIC" id="fig|213810.4.peg.1786"/>
<reference evidence="2" key="2">
    <citation type="submission" date="2010-03" db="EMBL/GenBank/DDBJ databases">
        <authorList>
            <person name="Pajon A."/>
        </authorList>
    </citation>
    <scope>NUCLEOTIDE SEQUENCE</scope>
    <source>
        <strain evidence="2">Type strain: 18P13</strain>
    </source>
</reference>
<dbReference type="AlphaFoldDB" id="D4LE87"/>
<protein>
    <recommendedName>
        <fullName evidence="4">The GLUG motif</fullName>
    </recommendedName>
</protein>
<organism evidence="2 3">
    <name type="scientific">Ruminococcus champanellensis (strain DSM 18848 / JCM 17042 / KCTC 15320 / 18P13)</name>
    <dbReference type="NCBI Taxonomy" id="213810"/>
    <lineage>
        <taxon>Bacteria</taxon>
        <taxon>Bacillati</taxon>
        <taxon>Bacillota</taxon>
        <taxon>Clostridia</taxon>
        <taxon>Eubacteriales</taxon>
        <taxon>Oscillospiraceae</taxon>
        <taxon>Ruminococcus</taxon>
    </lineage>
</organism>
<reference evidence="2" key="1">
    <citation type="submission" date="2010-03" db="EMBL/GenBank/DDBJ databases">
        <title>The genome sequence of Ruminococcus sp. 18P13.</title>
        <authorList>
            <consortium name="metaHIT consortium -- http://www.metahit.eu/"/>
            <person name="Pajon A."/>
            <person name="Turner K."/>
            <person name="Parkhill J."/>
            <person name="Bernalier A."/>
        </authorList>
    </citation>
    <scope>NUCLEOTIDE SEQUENCE [LARGE SCALE GENOMIC DNA]</scope>
    <source>
        <strain evidence="2">Type strain: 18P13</strain>
    </source>
</reference>
<gene>
    <name evidence="2" type="ordered locus">RUM_18870</name>
</gene>
<keyword evidence="3" id="KW-1185">Reference proteome</keyword>
<dbReference type="Proteomes" id="UP000007054">
    <property type="component" value="Chromosome"/>
</dbReference>
<dbReference type="BioCyc" id="RCHA213810:RUM_RS09160-MONOMER"/>
<dbReference type="STRING" id="213810.RUM_18870"/>
<dbReference type="GeneID" id="83156562"/>
<dbReference type="HOGENOM" id="CLU_290323_0_0_9"/>
<name>D4LE87_RUMC1</name>
<evidence type="ECO:0000313" key="3">
    <source>
        <dbReference type="Proteomes" id="UP000007054"/>
    </source>
</evidence>
<dbReference type="Gene3D" id="2.160.20.110">
    <property type="match status" value="1"/>
</dbReference>
<proteinExistence type="predicted"/>
<feature type="signal peptide" evidence="1">
    <location>
        <begin position="1"/>
        <end position="27"/>
    </location>
</feature>
<dbReference type="RefSeq" id="WP_015558838.1">
    <property type="nucleotide sequence ID" value="NC_021039.1"/>
</dbReference>
<feature type="chain" id="PRO_5038457113" description="The GLUG motif" evidence="1">
    <location>
        <begin position="28"/>
        <end position="1054"/>
    </location>
</feature>
<dbReference type="EMBL" id="FP929052">
    <property type="protein sequence ID" value="CBL17932.1"/>
    <property type="molecule type" value="Genomic_DNA"/>
</dbReference>
<keyword evidence="1" id="KW-0732">Signal</keyword>
<evidence type="ECO:0000256" key="1">
    <source>
        <dbReference type="SAM" id="SignalP"/>
    </source>
</evidence>